<name>A0A9X3B6G2_9HYPH</name>
<sequence length="367" mass="38434">MRVVIVGAGILGSSVAYHLSLNRDVAITVIDEAHQGKATLAGAGIVCPCASKVTDPDFYRFYAAGGAYYRPLVSALKEKGETEFGYRQVGALVLADTDEQLQEIEARVLPRVANVPEAGEVRRVGAAEIKAMFPPLRDGLSALYIPGGARVEARGLAGAMMRAAQANGAQLHQGHANITAEGSRAIVKLDGKVIDADLVVVTAGAWVNQTLTNIGASIGVVPQRGQIVHLRVKEETIDWPVLLPQGSHYMLAFDDNRVVVGATRENGVGFDCRLTAGGQAEVLNFGLALAPGLADATHIETRVGIRPMAESVKPLIGHLSGFENILIGNGLGAGGLTMGPLAGKLLSQVALGQTPDLDLTPYAVRSL</sequence>
<proteinExistence type="inferred from homology"/>
<dbReference type="Proteomes" id="UP001149009">
    <property type="component" value="Unassembled WGS sequence"/>
</dbReference>
<evidence type="ECO:0000256" key="2">
    <source>
        <dbReference type="ARBA" id="ARBA00009410"/>
    </source>
</evidence>
<evidence type="ECO:0000256" key="4">
    <source>
        <dbReference type="ARBA" id="ARBA00023002"/>
    </source>
</evidence>
<protein>
    <submittedName>
        <fullName evidence="6">FAD-binding oxidoreductase</fullName>
    </submittedName>
</protein>
<dbReference type="SUPFAM" id="SSF54373">
    <property type="entry name" value="FAD-linked reductases, C-terminal domain"/>
    <property type="match status" value="1"/>
</dbReference>
<evidence type="ECO:0000256" key="1">
    <source>
        <dbReference type="ARBA" id="ARBA00001974"/>
    </source>
</evidence>
<comment type="caution">
    <text evidence="6">The sequence shown here is derived from an EMBL/GenBank/DDBJ whole genome shotgun (WGS) entry which is preliminary data.</text>
</comment>
<dbReference type="Gene3D" id="3.50.50.60">
    <property type="entry name" value="FAD/NAD(P)-binding domain"/>
    <property type="match status" value="1"/>
</dbReference>
<comment type="similarity">
    <text evidence="2">Belongs to the DadA oxidoreductase family.</text>
</comment>
<gene>
    <name evidence="6" type="ORF">NYR54_08595</name>
</gene>
<dbReference type="InterPro" id="IPR006076">
    <property type="entry name" value="FAD-dep_OxRdtase"/>
</dbReference>
<dbReference type="GO" id="GO:0005737">
    <property type="term" value="C:cytoplasm"/>
    <property type="evidence" value="ECO:0007669"/>
    <property type="project" value="TreeGrafter"/>
</dbReference>
<dbReference type="PANTHER" id="PTHR13847:SF286">
    <property type="entry name" value="D-AMINO ACID DEHYDROGENASE"/>
    <property type="match status" value="1"/>
</dbReference>
<evidence type="ECO:0000256" key="3">
    <source>
        <dbReference type="ARBA" id="ARBA00022630"/>
    </source>
</evidence>
<keyword evidence="3" id="KW-0285">Flavoprotein</keyword>
<dbReference type="AlphaFoldDB" id="A0A9X3B6G2"/>
<feature type="domain" description="FAD dependent oxidoreductase" evidence="5">
    <location>
        <begin position="2"/>
        <end position="348"/>
    </location>
</feature>
<comment type="cofactor">
    <cofactor evidence="1">
        <name>FAD</name>
        <dbReference type="ChEBI" id="CHEBI:57692"/>
    </cofactor>
</comment>
<dbReference type="RefSeq" id="WP_261515224.1">
    <property type="nucleotide sequence ID" value="NZ_JAODNV010000009.1"/>
</dbReference>
<dbReference type="PANTHER" id="PTHR13847">
    <property type="entry name" value="SARCOSINE DEHYDROGENASE-RELATED"/>
    <property type="match status" value="1"/>
</dbReference>
<evidence type="ECO:0000313" key="6">
    <source>
        <dbReference type="EMBL" id="MCT8990352.1"/>
    </source>
</evidence>
<keyword evidence="4" id="KW-0560">Oxidoreductase</keyword>
<dbReference type="Gene3D" id="3.30.9.10">
    <property type="entry name" value="D-Amino Acid Oxidase, subunit A, domain 2"/>
    <property type="match status" value="1"/>
</dbReference>
<dbReference type="GO" id="GO:0016491">
    <property type="term" value="F:oxidoreductase activity"/>
    <property type="evidence" value="ECO:0007669"/>
    <property type="project" value="UniProtKB-KW"/>
</dbReference>
<dbReference type="InterPro" id="IPR036188">
    <property type="entry name" value="FAD/NAD-bd_sf"/>
</dbReference>
<evidence type="ECO:0000259" key="5">
    <source>
        <dbReference type="Pfam" id="PF01266"/>
    </source>
</evidence>
<organism evidence="6 7">
    <name type="scientific">Chelativorans petroleitrophicus</name>
    <dbReference type="NCBI Taxonomy" id="2975484"/>
    <lineage>
        <taxon>Bacteria</taxon>
        <taxon>Pseudomonadati</taxon>
        <taxon>Pseudomonadota</taxon>
        <taxon>Alphaproteobacteria</taxon>
        <taxon>Hyphomicrobiales</taxon>
        <taxon>Phyllobacteriaceae</taxon>
        <taxon>Chelativorans</taxon>
    </lineage>
</organism>
<dbReference type="Pfam" id="PF01266">
    <property type="entry name" value="DAO"/>
    <property type="match status" value="1"/>
</dbReference>
<accession>A0A9X3B6G2</accession>
<keyword evidence="7" id="KW-1185">Reference proteome</keyword>
<dbReference type="EMBL" id="JAODNV010000009">
    <property type="protein sequence ID" value="MCT8990352.1"/>
    <property type="molecule type" value="Genomic_DNA"/>
</dbReference>
<dbReference type="SUPFAM" id="SSF51905">
    <property type="entry name" value="FAD/NAD(P)-binding domain"/>
    <property type="match status" value="1"/>
</dbReference>
<reference evidence="6" key="1">
    <citation type="submission" date="2022-08" db="EMBL/GenBank/DDBJ databases">
        <title>Chelativorans sichuanense sp. nov., a paraffin oil-degrading bacterium isolated from a mixture of oil-based drill cuttings and paddy soil.</title>
        <authorList>
            <person name="Yu J."/>
            <person name="Liu H."/>
            <person name="Chen Q."/>
        </authorList>
    </citation>
    <scope>NUCLEOTIDE SEQUENCE</scope>
    <source>
        <strain evidence="6">SCAU 2101</strain>
    </source>
</reference>
<evidence type="ECO:0000313" key="7">
    <source>
        <dbReference type="Proteomes" id="UP001149009"/>
    </source>
</evidence>